<dbReference type="AlphaFoldDB" id="A0AAV2NQJ9"/>
<proteinExistence type="predicted"/>
<dbReference type="EMBL" id="OZ034826">
    <property type="protein sequence ID" value="CAL1681604.1"/>
    <property type="molecule type" value="Genomic_DNA"/>
</dbReference>
<reference evidence="2" key="1">
    <citation type="submission" date="2024-04" db="EMBL/GenBank/DDBJ databases">
        <authorList>
            <consortium name="Molecular Ecology Group"/>
        </authorList>
    </citation>
    <scope>NUCLEOTIDE SEQUENCE</scope>
</reference>
<evidence type="ECO:0000313" key="3">
    <source>
        <dbReference type="Proteomes" id="UP001497644"/>
    </source>
</evidence>
<feature type="compositionally biased region" description="Low complexity" evidence="1">
    <location>
        <begin position="97"/>
        <end position="112"/>
    </location>
</feature>
<gene>
    <name evidence="2" type="ORF">LPLAT_LOCUS7589</name>
</gene>
<evidence type="ECO:0000256" key="1">
    <source>
        <dbReference type="SAM" id="MobiDB-lite"/>
    </source>
</evidence>
<dbReference type="Proteomes" id="UP001497644">
    <property type="component" value="Chromosome 3"/>
</dbReference>
<feature type="compositionally biased region" description="Basic and acidic residues" evidence="1">
    <location>
        <begin position="113"/>
        <end position="124"/>
    </location>
</feature>
<accession>A0AAV2NQJ9</accession>
<sequence length="142" mass="15703">MSSLSLALSSYVQLSSSSARNAVRRVVVLYVRARVFNTRSFPPVRSPSASDITSTYWRRDRSSSVLSSARPYVARNRGHRVEFREPGLVARAEDPVSSSARSAARCVGSRQQQQDRRRSRREAVVPEAVLGTGTGEMRCSGK</sequence>
<name>A0AAV2NQJ9_9HYME</name>
<feature type="region of interest" description="Disordered" evidence="1">
    <location>
        <begin position="92"/>
        <end position="142"/>
    </location>
</feature>
<protein>
    <submittedName>
        <fullName evidence="2">Uncharacterized protein</fullName>
    </submittedName>
</protein>
<evidence type="ECO:0000313" key="2">
    <source>
        <dbReference type="EMBL" id="CAL1681604.1"/>
    </source>
</evidence>
<keyword evidence="3" id="KW-1185">Reference proteome</keyword>
<organism evidence="2 3">
    <name type="scientific">Lasius platythorax</name>
    <dbReference type="NCBI Taxonomy" id="488582"/>
    <lineage>
        <taxon>Eukaryota</taxon>
        <taxon>Metazoa</taxon>
        <taxon>Ecdysozoa</taxon>
        <taxon>Arthropoda</taxon>
        <taxon>Hexapoda</taxon>
        <taxon>Insecta</taxon>
        <taxon>Pterygota</taxon>
        <taxon>Neoptera</taxon>
        <taxon>Endopterygota</taxon>
        <taxon>Hymenoptera</taxon>
        <taxon>Apocrita</taxon>
        <taxon>Aculeata</taxon>
        <taxon>Formicoidea</taxon>
        <taxon>Formicidae</taxon>
        <taxon>Formicinae</taxon>
        <taxon>Lasius</taxon>
        <taxon>Lasius</taxon>
    </lineage>
</organism>